<organism evidence="1 2">
    <name type="scientific">Amycolatopsis methanolica 239</name>
    <dbReference type="NCBI Taxonomy" id="1068978"/>
    <lineage>
        <taxon>Bacteria</taxon>
        <taxon>Bacillati</taxon>
        <taxon>Actinomycetota</taxon>
        <taxon>Actinomycetes</taxon>
        <taxon>Pseudonocardiales</taxon>
        <taxon>Pseudonocardiaceae</taxon>
        <taxon>Amycolatopsis</taxon>
        <taxon>Amycolatopsis methanolica group</taxon>
    </lineage>
</organism>
<dbReference type="GO" id="GO:0016740">
    <property type="term" value="F:transferase activity"/>
    <property type="evidence" value="ECO:0007669"/>
    <property type="project" value="UniProtKB-KW"/>
</dbReference>
<dbReference type="AlphaFoldDB" id="A0A076MQV5"/>
<dbReference type="SUPFAM" id="SSF89796">
    <property type="entry name" value="CoA-transferase family III (CaiB/BaiF)"/>
    <property type="match status" value="2"/>
</dbReference>
<reference evidence="1 2" key="1">
    <citation type="submission" date="2014-07" db="EMBL/GenBank/DDBJ databases">
        <title>Whole Genome Sequence of the Amycolatopsis methanolica 239.</title>
        <authorList>
            <person name="Tang B."/>
        </authorList>
    </citation>
    <scope>NUCLEOTIDE SEQUENCE [LARGE SCALE GENOMIC DNA]</scope>
    <source>
        <strain evidence="1 2">239</strain>
    </source>
</reference>
<dbReference type="InterPro" id="IPR050509">
    <property type="entry name" value="CoA-transferase_III"/>
</dbReference>
<dbReference type="InterPro" id="IPR023606">
    <property type="entry name" value="CoA-Trfase_III_dom_1_sf"/>
</dbReference>
<dbReference type="PATRIC" id="fig|1068978.7.peg.3399"/>
<dbReference type="PANTHER" id="PTHR48228">
    <property type="entry name" value="SUCCINYL-COA--D-CITRAMALATE COA-TRANSFERASE"/>
    <property type="match status" value="1"/>
</dbReference>
<dbReference type="KEGG" id="amq:AMETH_3181"/>
<gene>
    <name evidence="1" type="ORF">AMETH_3181</name>
</gene>
<sequence>MSEAVLAGLRVVDLAEGIPGPFATRLLAEAGADVVKVERPGGDPARQLWPAGFATWNRSKRGVVLDLAAQRGQLDDLLARADVLVHSLPIGRARELGLDEASLAARHPHLVLGSVPAYPAGHPRENWDAPDSLVQAAEGFMDEQQGNREGPIFVRMPFPSWCAAYLLAAGVLARLVQRERTGVVRAMHTSVFQGALAPAALYWQRSERLPAGLNGHTLPKIWPDAALSIFECADGEWIQLAGAMGGWLESPPVIETLAVLDKVDLCETGVTPANRDEWQQVFRQHDSAHWIREFGEADVPCMRIRDLGDCFTDEQARVNGYVVEVDDPVIGRCLQVGPPIHTTPDSVVRGPLEESAFEEVLAAFGEPRPAPRGESSGALPLAGIRALDFGGVVAGPYGAQCLAELGADVIKVEPLSGDRGRGLTQFAGSNRGKRSIALDLKDDSAREPLRRLVERADIVLHNMRLRAAKRLGIDADGLRAVNPRVVFSHVSANGQHGPLAAYPGYDPTAQALTGWERANAGAGRPPMWLRNSILDVQAGLAACVGALLQLFRRERTGLAGEAATSLLAVGMTMAGEVALPVSGERLRVDRVDADQTGVSPAHRILQVRDGWVAIAARTDQELARLYRLTGTASPAETFRGLGTDELLARLAEAGVPATRVAFDRMNAFFDDPHHRALGFSRTLDTSGYGRLDVVGGFWSAGRTGESVPALGEHTAEVLRELDSHSGVTPMMTREAVAR</sequence>
<name>A0A076MQV5_AMYME</name>
<dbReference type="STRING" id="1068978.AMETH_3181"/>
<dbReference type="PANTHER" id="PTHR48228:SF5">
    <property type="entry name" value="ALPHA-METHYLACYL-COA RACEMASE"/>
    <property type="match status" value="1"/>
</dbReference>
<keyword evidence="2" id="KW-1185">Reference proteome</keyword>
<dbReference type="eggNOG" id="COG1804">
    <property type="taxonomic scope" value="Bacteria"/>
</dbReference>
<dbReference type="RefSeq" id="WP_156131668.1">
    <property type="nucleotide sequence ID" value="NZ_AQUL01000002.1"/>
</dbReference>
<protein>
    <submittedName>
        <fullName evidence="1">Putative acyl-CoA transferases/carnitine dehydratase</fullName>
    </submittedName>
</protein>
<dbReference type="Gene3D" id="3.30.1540.10">
    <property type="entry name" value="formyl-coa transferase, domain 3"/>
    <property type="match status" value="2"/>
</dbReference>
<dbReference type="HOGENOM" id="CLU_010587_2_1_11"/>
<dbReference type="InterPro" id="IPR044855">
    <property type="entry name" value="CoA-Trfase_III_dom3_sf"/>
</dbReference>
<dbReference type="EMBL" id="CP009110">
    <property type="protein sequence ID" value="AIJ23273.1"/>
    <property type="molecule type" value="Genomic_DNA"/>
</dbReference>
<keyword evidence="1" id="KW-0808">Transferase</keyword>
<dbReference type="Gene3D" id="3.40.50.10540">
    <property type="entry name" value="Crotonobetainyl-coa:carnitine coa-transferase, domain 1"/>
    <property type="match status" value="4"/>
</dbReference>
<dbReference type="Proteomes" id="UP000062973">
    <property type="component" value="Chromosome"/>
</dbReference>
<dbReference type="Pfam" id="PF02515">
    <property type="entry name" value="CoA_transf_3"/>
    <property type="match status" value="2"/>
</dbReference>
<proteinExistence type="predicted"/>
<accession>A0A076MQV5</accession>
<dbReference type="OrthoDB" id="9797653at2"/>
<evidence type="ECO:0000313" key="1">
    <source>
        <dbReference type="EMBL" id="AIJ23273.1"/>
    </source>
</evidence>
<dbReference type="InterPro" id="IPR003673">
    <property type="entry name" value="CoA-Trfase_fam_III"/>
</dbReference>
<evidence type="ECO:0000313" key="2">
    <source>
        <dbReference type="Proteomes" id="UP000062973"/>
    </source>
</evidence>